<dbReference type="InterPro" id="IPR013752">
    <property type="entry name" value="KPA_reductase"/>
</dbReference>
<dbReference type="Proteomes" id="UP000887023">
    <property type="component" value="Chromosome"/>
</dbReference>
<dbReference type="Gene3D" id="3.40.50.720">
    <property type="entry name" value="NAD(P)-binding Rossmann-like Domain"/>
    <property type="match status" value="1"/>
</dbReference>
<evidence type="ECO:0000256" key="6">
    <source>
        <dbReference type="ARBA" id="ARBA00022655"/>
    </source>
</evidence>
<evidence type="ECO:0000256" key="4">
    <source>
        <dbReference type="ARBA" id="ARBA00013014"/>
    </source>
</evidence>
<evidence type="ECO:0000256" key="2">
    <source>
        <dbReference type="ARBA" id="ARBA00004994"/>
    </source>
</evidence>
<dbReference type="Pfam" id="PF02558">
    <property type="entry name" value="ApbA"/>
    <property type="match status" value="1"/>
</dbReference>
<reference evidence="14" key="1">
    <citation type="submission" date="2021-07" db="EMBL/GenBank/DDBJ databases">
        <title>Candidatus Kaistella beijingensis sp. nov. isolated from a municipal wastewater treatment plant is involved in sludge foaming.</title>
        <authorList>
            <person name="Song Y."/>
            <person name="Liu S.-J."/>
        </authorList>
    </citation>
    <scope>NUCLEOTIDE SEQUENCE</scope>
    <source>
        <strain evidence="14">DSM 43998</strain>
    </source>
</reference>
<sequence length="337" mass="36031">MCVFGAGRIGCYVGGRLLAGGADVEFVGRPRVVDALAEHGLQLVDFAGNTTAIPVEQFRLHTEAEPVTDADLVLVTVKATGTEAAGRALAGTLRSNTVVVSLQNGIGNAAILEQLLPDCTVLPGVVEYNVVGDDATFRQATSGGLLVADRPELDPFADACAAAGLSLVRRADVRPAQWAKLLLNLNNPINALSGLSLQQELSRRGYRQCLAWAQREALAALRRSRIEPARLTRVGPRLMAAVLPMPDVLFRRLAGGIVAVHPAARSSMADDLYAGRRTEIDWLCGEVVTVGELVGTPTPVNRRLLTLVHEAEAGGRRDWSADELRDELRRARNGGVR</sequence>
<feature type="domain" description="Ketopantoate reductase N-terminal" evidence="12">
    <location>
        <begin position="2"/>
        <end position="146"/>
    </location>
</feature>
<protein>
    <recommendedName>
        <fullName evidence="5 11">2-dehydropantoate 2-reductase</fullName>
        <ecNumber evidence="4 11">1.1.1.169</ecNumber>
    </recommendedName>
    <alternativeName>
        <fullName evidence="9 11">Ketopantoate reductase</fullName>
    </alternativeName>
</protein>
<dbReference type="SUPFAM" id="SSF51735">
    <property type="entry name" value="NAD(P)-binding Rossmann-fold domains"/>
    <property type="match status" value="1"/>
</dbReference>
<keyword evidence="15" id="KW-1185">Reference proteome</keyword>
<dbReference type="Pfam" id="PF08546">
    <property type="entry name" value="ApbA_C"/>
    <property type="match status" value="1"/>
</dbReference>
<dbReference type="Gene3D" id="1.10.1040.10">
    <property type="entry name" value="N-(1-d-carboxylethyl)-l-norvaline Dehydrogenase, domain 2"/>
    <property type="match status" value="1"/>
</dbReference>
<dbReference type="NCBIfam" id="TIGR00745">
    <property type="entry name" value="apbA_panE"/>
    <property type="match status" value="1"/>
</dbReference>
<evidence type="ECO:0000313" key="15">
    <source>
        <dbReference type="Proteomes" id="UP000887023"/>
    </source>
</evidence>
<evidence type="ECO:0000256" key="3">
    <source>
        <dbReference type="ARBA" id="ARBA00007870"/>
    </source>
</evidence>
<evidence type="ECO:0000256" key="9">
    <source>
        <dbReference type="ARBA" id="ARBA00032024"/>
    </source>
</evidence>
<dbReference type="SUPFAM" id="SSF48179">
    <property type="entry name" value="6-phosphogluconate dehydrogenase C-terminal domain-like"/>
    <property type="match status" value="1"/>
</dbReference>
<comment type="similarity">
    <text evidence="3 11">Belongs to the ketopantoate reductase family.</text>
</comment>
<feature type="domain" description="Ketopantoate reductase C-terminal" evidence="13">
    <location>
        <begin position="172"/>
        <end position="311"/>
    </location>
</feature>
<organism evidence="14 15">
    <name type="scientific">Skermania pinensis</name>
    <dbReference type="NCBI Taxonomy" id="39122"/>
    <lineage>
        <taxon>Bacteria</taxon>
        <taxon>Bacillati</taxon>
        <taxon>Actinomycetota</taxon>
        <taxon>Actinomycetes</taxon>
        <taxon>Mycobacteriales</taxon>
        <taxon>Gordoniaceae</taxon>
        <taxon>Skermania</taxon>
    </lineage>
</organism>
<gene>
    <name evidence="14" type="ORF">KV203_09675</name>
</gene>
<dbReference type="GO" id="GO:0008677">
    <property type="term" value="F:2-dehydropantoate 2-reductase activity"/>
    <property type="evidence" value="ECO:0007669"/>
    <property type="project" value="UniProtKB-EC"/>
</dbReference>
<evidence type="ECO:0000259" key="13">
    <source>
        <dbReference type="Pfam" id="PF08546"/>
    </source>
</evidence>
<dbReference type="PANTHER" id="PTHR43765">
    <property type="entry name" value="2-DEHYDROPANTOATE 2-REDUCTASE-RELATED"/>
    <property type="match status" value="1"/>
</dbReference>
<keyword evidence="6 11" id="KW-0566">Pantothenate biosynthesis</keyword>
<dbReference type="InterPro" id="IPR013332">
    <property type="entry name" value="KPR_N"/>
</dbReference>
<keyword evidence="8 11" id="KW-0560">Oxidoreductase</keyword>
<evidence type="ECO:0000256" key="11">
    <source>
        <dbReference type="RuleBase" id="RU362068"/>
    </source>
</evidence>
<dbReference type="InterPro" id="IPR008927">
    <property type="entry name" value="6-PGluconate_DH-like_C_sf"/>
</dbReference>
<dbReference type="InterPro" id="IPR050838">
    <property type="entry name" value="Ketopantoate_reductase"/>
</dbReference>
<dbReference type="InterPro" id="IPR013328">
    <property type="entry name" value="6PGD_dom2"/>
</dbReference>
<accession>A0ABX8SEF5</accession>
<comment type="catalytic activity">
    <reaction evidence="10 11">
        <text>(R)-pantoate + NADP(+) = 2-dehydropantoate + NADPH + H(+)</text>
        <dbReference type="Rhea" id="RHEA:16233"/>
        <dbReference type="ChEBI" id="CHEBI:11561"/>
        <dbReference type="ChEBI" id="CHEBI:15378"/>
        <dbReference type="ChEBI" id="CHEBI:15980"/>
        <dbReference type="ChEBI" id="CHEBI:57783"/>
        <dbReference type="ChEBI" id="CHEBI:58349"/>
        <dbReference type="EC" id="1.1.1.169"/>
    </reaction>
</comment>
<comment type="function">
    <text evidence="1 11">Catalyzes the NADPH-dependent reduction of ketopantoate into pantoic acid.</text>
</comment>
<name>A0ABX8SEF5_9ACTN</name>
<dbReference type="NCBIfam" id="NF006083">
    <property type="entry name" value="PRK08229.1"/>
    <property type="match status" value="1"/>
</dbReference>
<evidence type="ECO:0000256" key="7">
    <source>
        <dbReference type="ARBA" id="ARBA00022857"/>
    </source>
</evidence>
<comment type="pathway">
    <text evidence="2 11">Cofactor biosynthesis; (R)-pantothenate biosynthesis; (R)-pantoate from 3-methyl-2-oxobutanoate: step 2/2.</text>
</comment>
<evidence type="ECO:0000256" key="10">
    <source>
        <dbReference type="ARBA" id="ARBA00048793"/>
    </source>
</evidence>
<evidence type="ECO:0000313" key="14">
    <source>
        <dbReference type="EMBL" id="QXQ15821.1"/>
    </source>
</evidence>
<dbReference type="EMBL" id="CP079105">
    <property type="protein sequence ID" value="QXQ15821.1"/>
    <property type="molecule type" value="Genomic_DNA"/>
</dbReference>
<dbReference type="InterPro" id="IPR003710">
    <property type="entry name" value="ApbA"/>
</dbReference>
<evidence type="ECO:0000256" key="5">
    <source>
        <dbReference type="ARBA" id="ARBA00019465"/>
    </source>
</evidence>
<evidence type="ECO:0000259" key="12">
    <source>
        <dbReference type="Pfam" id="PF02558"/>
    </source>
</evidence>
<dbReference type="EC" id="1.1.1.169" evidence="4 11"/>
<proteinExistence type="inferred from homology"/>
<evidence type="ECO:0000256" key="8">
    <source>
        <dbReference type="ARBA" id="ARBA00023002"/>
    </source>
</evidence>
<dbReference type="PANTHER" id="PTHR43765:SF2">
    <property type="entry name" value="2-DEHYDROPANTOATE 2-REDUCTASE"/>
    <property type="match status" value="1"/>
</dbReference>
<keyword evidence="7 11" id="KW-0521">NADP</keyword>
<evidence type="ECO:0000256" key="1">
    <source>
        <dbReference type="ARBA" id="ARBA00002919"/>
    </source>
</evidence>
<dbReference type="InterPro" id="IPR036291">
    <property type="entry name" value="NAD(P)-bd_dom_sf"/>
</dbReference>